<evidence type="ECO:0000313" key="2">
    <source>
        <dbReference type="EMBL" id="MBI6118871.1"/>
    </source>
</evidence>
<protein>
    <recommendedName>
        <fullName evidence="4">MG2 domain-containing protein</fullName>
    </recommendedName>
</protein>
<keyword evidence="3" id="KW-1185">Reference proteome</keyword>
<feature type="signal peptide" evidence="1">
    <location>
        <begin position="1"/>
        <end position="20"/>
    </location>
</feature>
<organism evidence="2 3">
    <name type="scientific">Salegentibacter maritimus</name>
    <dbReference type="NCBI Taxonomy" id="2794347"/>
    <lineage>
        <taxon>Bacteria</taxon>
        <taxon>Pseudomonadati</taxon>
        <taxon>Bacteroidota</taxon>
        <taxon>Flavobacteriia</taxon>
        <taxon>Flavobacteriales</taxon>
        <taxon>Flavobacteriaceae</taxon>
        <taxon>Salegentibacter</taxon>
    </lineage>
</organism>
<comment type="caution">
    <text evidence="2">The sequence shown here is derived from an EMBL/GenBank/DDBJ whole genome shotgun (WGS) entry which is preliminary data.</text>
</comment>
<dbReference type="EMBL" id="JAEHNY010000002">
    <property type="protein sequence ID" value="MBI6118871.1"/>
    <property type="molecule type" value="Genomic_DNA"/>
</dbReference>
<dbReference type="RefSeq" id="WP_198637724.1">
    <property type="nucleotide sequence ID" value="NZ_JAEHNY010000002.1"/>
</dbReference>
<feature type="chain" id="PRO_5047486497" description="MG2 domain-containing protein" evidence="1">
    <location>
        <begin position="21"/>
        <end position="570"/>
    </location>
</feature>
<accession>A0ABS0TF41</accession>
<proteinExistence type="predicted"/>
<evidence type="ECO:0008006" key="4">
    <source>
        <dbReference type="Google" id="ProtNLM"/>
    </source>
</evidence>
<name>A0ABS0TF41_9FLAO</name>
<dbReference type="Proteomes" id="UP000635665">
    <property type="component" value="Unassembled WGS sequence"/>
</dbReference>
<keyword evidence="1" id="KW-0732">Signal</keyword>
<gene>
    <name evidence="2" type="ORF">I6U50_02430</name>
</gene>
<sequence>MFKKIFIVFIACIWLKSSYAQSVLNEEFFQKEIPAEQVFLHLNSSLLFSGEKLLYKFYAVNAETQMLSSLSKVGWVLLVNSDKEVVFKHQLNLKQGQSYSDFFIPSDLKSGGYKILAYTSWMLNAENNYFQQDIHILNPYQKDNEGIIVKDIPVSSSGELKKEGIADLGLNSNKNLYSTREKVILNFENKTDVFANLSVSVRRIDSFNKPKLLSSTNFNNLYKAIKWETPKDLIFPEIRGVLIKGKVSSQDNLEFKSKEIIISFPGEESQVNIVSIDSKNEFSFIINNNLRTNELLLQLKDYFQNDYKIELLPTPQPDLSFLDFSKPVIQTGLKDYIIEKSTNNQIENAYAAIKSDRTFFPEPEGYFFNQELLKYNLDDYTRFSSIIETFVEVIEFGRVKKKADGSYNIMVRNKNANGEFTLPALLIVDGVVVQDHDKLISFEAERIKTIGLLRSKYFFGPAVYEGVVVVETKEGDFPQVFKEDFMEATNIITAQNTKKYYNPNYGNEDLIRIPDYRYQLLWEPSFNLAKKDKEVSFYTSDMMGDFEIIVEGFTGKGKPVSLKKVFKVAE</sequence>
<reference evidence="2 3" key="1">
    <citation type="submission" date="2020-12" db="EMBL/GenBank/DDBJ databases">
        <title>Salegentibacter orientalis sp. nov., isolated from costal sediment.</title>
        <authorList>
            <person name="Lian F.-B."/>
        </authorList>
    </citation>
    <scope>NUCLEOTIDE SEQUENCE [LARGE SCALE GENOMIC DNA]</scope>
    <source>
        <strain evidence="2 3">F60176</strain>
    </source>
</reference>
<evidence type="ECO:0000313" key="3">
    <source>
        <dbReference type="Proteomes" id="UP000635665"/>
    </source>
</evidence>
<evidence type="ECO:0000256" key="1">
    <source>
        <dbReference type="SAM" id="SignalP"/>
    </source>
</evidence>